<accession>A0A4Q2KPC1</accession>
<dbReference type="SUPFAM" id="SSF141694">
    <property type="entry name" value="AF2212/PG0164-like"/>
    <property type="match status" value="1"/>
</dbReference>
<dbReference type="InterPro" id="IPR037079">
    <property type="entry name" value="AF2212/PG0164-like_sf"/>
</dbReference>
<dbReference type="Pfam" id="PF13376">
    <property type="entry name" value="OmdA"/>
    <property type="match status" value="1"/>
</dbReference>
<dbReference type="RefSeq" id="WP_129522406.1">
    <property type="nucleotide sequence ID" value="NZ_SDPN01000057.1"/>
</dbReference>
<gene>
    <name evidence="1" type="ORF">ESP51_18725</name>
</gene>
<dbReference type="EMBL" id="SDPN01000057">
    <property type="protein sequence ID" value="RXZ67228.1"/>
    <property type="molecule type" value="Genomic_DNA"/>
</dbReference>
<protein>
    <submittedName>
        <fullName evidence="1">DUF1905 domain-containing protein</fullName>
    </submittedName>
</protein>
<sequence>MRFETRMSQVGNNTGIEVPAEVIEGFGAGRKPPVIVNVNGYEYRSTVAVMGGRFMIPFSSDKRAATGIGGGDAIVVDLEVDTAPRTVEVPDDLAAALDAGGARAAFDRLSTSARKAHVTSVESAKAAETRQRRVDGIVAKLTEE</sequence>
<dbReference type="Proteomes" id="UP000293865">
    <property type="component" value="Unassembled WGS sequence"/>
</dbReference>
<name>A0A4Q2KPC1_9MICO</name>
<evidence type="ECO:0000313" key="2">
    <source>
        <dbReference type="Proteomes" id="UP000293865"/>
    </source>
</evidence>
<organism evidence="1 2">
    <name type="scientific">Agromyces albus</name>
    <dbReference type="NCBI Taxonomy" id="205332"/>
    <lineage>
        <taxon>Bacteria</taxon>
        <taxon>Bacillati</taxon>
        <taxon>Actinomycetota</taxon>
        <taxon>Actinomycetes</taxon>
        <taxon>Micrococcales</taxon>
        <taxon>Microbacteriaceae</taxon>
        <taxon>Agromyces</taxon>
    </lineage>
</organism>
<keyword evidence="2" id="KW-1185">Reference proteome</keyword>
<dbReference type="AlphaFoldDB" id="A0A4Q2KPC1"/>
<dbReference type="InterPro" id="IPR015018">
    <property type="entry name" value="DUF1905"/>
</dbReference>
<evidence type="ECO:0000313" key="1">
    <source>
        <dbReference type="EMBL" id="RXZ67228.1"/>
    </source>
</evidence>
<dbReference type="OrthoDB" id="2604865at2"/>
<dbReference type="Gene3D" id="2.40.30.100">
    <property type="entry name" value="AF2212/PG0164-like"/>
    <property type="match status" value="1"/>
</dbReference>
<proteinExistence type="predicted"/>
<comment type="caution">
    <text evidence="1">The sequence shown here is derived from an EMBL/GenBank/DDBJ whole genome shotgun (WGS) entry which is preliminary data.</text>
</comment>
<reference evidence="1 2" key="1">
    <citation type="submission" date="2019-01" db="EMBL/GenBank/DDBJ databases">
        <title>Agromyces.</title>
        <authorList>
            <person name="Li J."/>
        </authorList>
    </citation>
    <scope>NUCLEOTIDE SEQUENCE [LARGE SCALE GENOMIC DNA]</scope>
    <source>
        <strain evidence="1 2">DSM 15934</strain>
    </source>
</reference>
<dbReference type="Pfam" id="PF08922">
    <property type="entry name" value="DUF1905"/>
    <property type="match status" value="1"/>
</dbReference>